<dbReference type="GO" id="GO:0005886">
    <property type="term" value="C:plasma membrane"/>
    <property type="evidence" value="ECO:0007669"/>
    <property type="project" value="TreeGrafter"/>
</dbReference>
<name>A0A5B1CLW0_9BACT</name>
<dbReference type="GO" id="GO:0000270">
    <property type="term" value="P:peptidoglycan metabolic process"/>
    <property type="evidence" value="ECO:0007669"/>
    <property type="project" value="TreeGrafter"/>
</dbReference>
<dbReference type="GO" id="GO:0043164">
    <property type="term" value="P:Gram-negative-bacterium-type cell wall biogenesis"/>
    <property type="evidence" value="ECO:0007669"/>
    <property type="project" value="TreeGrafter"/>
</dbReference>
<dbReference type="PANTHER" id="PTHR30336">
    <property type="entry name" value="INNER MEMBRANE PROTEIN, PROBABLE PERMEASE"/>
    <property type="match status" value="1"/>
</dbReference>
<gene>
    <name evidence="3" type="ORF">LF1_34270</name>
</gene>
<feature type="transmembrane region" description="Helical" evidence="1">
    <location>
        <begin position="47"/>
        <end position="73"/>
    </location>
</feature>
<keyword evidence="1" id="KW-1133">Transmembrane helix</keyword>
<reference evidence="3 4" key="1">
    <citation type="submission" date="2019-08" db="EMBL/GenBank/DDBJ databases">
        <title>Deep-cultivation of Planctomycetes and their phenomic and genomic characterization uncovers novel biology.</title>
        <authorList>
            <person name="Wiegand S."/>
            <person name="Jogler M."/>
            <person name="Boedeker C."/>
            <person name="Pinto D."/>
            <person name="Vollmers J."/>
            <person name="Rivas-Marin E."/>
            <person name="Kohn T."/>
            <person name="Peeters S.H."/>
            <person name="Heuer A."/>
            <person name="Rast P."/>
            <person name="Oberbeckmann S."/>
            <person name="Bunk B."/>
            <person name="Jeske O."/>
            <person name="Meyerdierks A."/>
            <person name="Storesund J.E."/>
            <person name="Kallscheuer N."/>
            <person name="Luecker S."/>
            <person name="Lage O.M."/>
            <person name="Pohl T."/>
            <person name="Merkel B.J."/>
            <person name="Hornburger P."/>
            <person name="Mueller R.-W."/>
            <person name="Bruemmer F."/>
            <person name="Labrenz M."/>
            <person name="Spormann A.M."/>
            <person name="Op Den Camp H."/>
            <person name="Overmann J."/>
            <person name="Amann R."/>
            <person name="Jetten M.S.M."/>
            <person name="Mascher T."/>
            <person name="Medema M.H."/>
            <person name="Devos D.P."/>
            <person name="Kaster A.-K."/>
            <person name="Ovreas L."/>
            <person name="Rohde M."/>
            <person name="Galperin M.Y."/>
            <person name="Jogler C."/>
        </authorList>
    </citation>
    <scope>NUCLEOTIDE SEQUENCE [LARGE SCALE GENOMIC DNA]</scope>
    <source>
        <strain evidence="3 4">LF1</strain>
    </source>
</reference>
<evidence type="ECO:0000313" key="4">
    <source>
        <dbReference type="Proteomes" id="UP000322699"/>
    </source>
</evidence>
<keyword evidence="1" id="KW-0472">Membrane</keyword>
<evidence type="ECO:0000259" key="2">
    <source>
        <dbReference type="Pfam" id="PF02698"/>
    </source>
</evidence>
<dbReference type="InterPro" id="IPR051599">
    <property type="entry name" value="Cell_Envelope_Assoc"/>
</dbReference>
<comment type="caution">
    <text evidence="3">The sequence shown here is derived from an EMBL/GenBank/DDBJ whole genome shotgun (WGS) entry which is preliminary data.</text>
</comment>
<dbReference type="EMBL" id="VRLW01000001">
    <property type="protein sequence ID" value="KAA1260885.1"/>
    <property type="molecule type" value="Genomic_DNA"/>
</dbReference>
<keyword evidence="4" id="KW-1185">Reference proteome</keyword>
<sequence>MSERSHHQKLPVKKGHADLFLHAVTICIGLAGFIILGTYVIEGRTNATRAATALCMPLGLLWMLLLGSLIAFCRRKRKSVFVAFTIAFVLLTVGANSIASQIFLRQIEWPEEQPTATTATPFRSVIVLGGGIGVTAAGTPEAGQDGERVISAAQLWHQGLTKSIICTGEDPGGEFHPKDLGEQMLASLGVPAEAIFRVGGENTAQEMQKLRLFFKQPQEGFPERSELGKVALITSAFHLKRAVRLAEAEGLDQQIELEPLATCFRTSTFGTISPRRLIPDADAAADFGRALKETLAKFAGR</sequence>
<keyword evidence="1" id="KW-0812">Transmembrane</keyword>
<dbReference type="PANTHER" id="PTHR30336:SF4">
    <property type="entry name" value="ENVELOPE BIOGENESIS FACTOR ELYC"/>
    <property type="match status" value="1"/>
</dbReference>
<dbReference type="InterPro" id="IPR003848">
    <property type="entry name" value="DUF218"/>
</dbReference>
<proteinExistence type="predicted"/>
<feature type="transmembrane region" description="Helical" evidence="1">
    <location>
        <begin position="20"/>
        <end position="41"/>
    </location>
</feature>
<evidence type="ECO:0000256" key="1">
    <source>
        <dbReference type="SAM" id="Phobius"/>
    </source>
</evidence>
<dbReference type="AlphaFoldDB" id="A0A5B1CLW0"/>
<dbReference type="CDD" id="cd06259">
    <property type="entry name" value="YdcF-like"/>
    <property type="match status" value="1"/>
</dbReference>
<feature type="transmembrane region" description="Helical" evidence="1">
    <location>
        <begin position="80"/>
        <end position="104"/>
    </location>
</feature>
<evidence type="ECO:0000313" key="3">
    <source>
        <dbReference type="EMBL" id="KAA1260885.1"/>
    </source>
</evidence>
<protein>
    <recommendedName>
        <fullName evidence="2">DUF218 domain-containing protein</fullName>
    </recommendedName>
</protein>
<dbReference type="OrthoDB" id="9782395at2"/>
<dbReference type="Pfam" id="PF02698">
    <property type="entry name" value="DUF218"/>
    <property type="match status" value="1"/>
</dbReference>
<feature type="domain" description="DUF218" evidence="2">
    <location>
        <begin position="125"/>
        <end position="296"/>
    </location>
</feature>
<dbReference type="RefSeq" id="WP_068267348.1">
    <property type="nucleotide sequence ID" value="NZ_LWSK01000193.1"/>
</dbReference>
<organism evidence="3 4">
    <name type="scientific">Rubripirellula obstinata</name>
    <dbReference type="NCBI Taxonomy" id="406547"/>
    <lineage>
        <taxon>Bacteria</taxon>
        <taxon>Pseudomonadati</taxon>
        <taxon>Planctomycetota</taxon>
        <taxon>Planctomycetia</taxon>
        <taxon>Pirellulales</taxon>
        <taxon>Pirellulaceae</taxon>
        <taxon>Rubripirellula</taxon>
    </lineage>
</organism>
<accession>A0A5B1CLW0</accession>
<dbReference type="Proteomes" id="UP000322699">
    <property type="component" value="Unassembled WGS sequence"/>
</dbReference>